<proteinExistence type="predicted"/>
<keyword evidence="3" id="KW-1185">Reference proteome</keyword>
<comment type="caution">
    <text evidence="2">The sequence shown here is derived from an EMBL/GenBank/DDBJ whole genome shotgun (WGS) entry which is preliminary data.</text>
</comment>
<accession>A0AAW2AJQ2</accession>
<feature type="compositionally biased region" description="Basic and acidic residues" evidence="1">
    <location>
        <begin position="1"/>
        <end position="15"/>
    </location>
</feature>
<evidence type="ECO:0000256" key="1">
    <source>
        <dbReference type="SAM" id="MobiDB-lite"/>
    </source>
</evidence>
<sequence length="50" mass="5542">HSGSERLERGEEDGIGRSSAATLTKEDKSIEVESRAMTDYEEEITLPETT</sequence>
<evidence type="ECO:0000313" key="3">
    <source>
        <dbReference type="Proteomes" id="UP001479290"/>
    </source>
</evidence>
<feature type="compositionally biased region" description="Basic and acidic residues" evidence="1">
    <location>
        <begin position="24"/>
        <end position="38"/>
    </location>
</feature>
<feature type="compositionally biased region" description="Acidic residues" evidence="1">
    <location>
        <begin position="39"/>
        <end position="50"/>
    </location>
</feature>
<evidence type="ECO:0000313" key="2">
    <source>
        <dbReference type="EMBL" id="KAK9973245.1"/>
    </source>
</evidence>
<dbReference type="Proteomes" id="UP001479290">
    <property type="component" value="Unassembled WGS sequence"/>
</dbReference>
<protein>
    <submittedName>
        <fullName evidence="2">Uncharacterized protein</fullName>
    </submittedName>
</protein>
<reference evidence="2 3" key="1">
    <citation type="submission" date="2024-05" db="EMBL/GenBank/DDBJ databases">
        <title>A high-quality chromosomal-level genome assembly of Topmouth culter (Culter alburnus).</title>
        <authorList>
            <person name="Zhao H."/>
        </authorList>
    </citation>
    <scope>NUCLEOTIDE SEQUENCE [LARGE SCALE GENOMIC DNA]</scope>
    <source>
        <strain evidence="2">CATC2023</strain>
        <tissue evidence="2">Muscle</tissue>
    </source>
</reference>
<feature type="non-terminal residue" evidence="2">
    <location>
        <position position="1"/>
    </location>
</feature>
<gene>
    <name evidence="2" type="ORF">ABG768_023986</name>
</gene>
<name>A0AAW2AJQ2_CULAL</name>
<dbReference type="AlphaFoldDB" id="A0AAW2AJQ2"/>
<feature type="region of interest" description="Disordered" evidence="1">
    <location>
        <begin position="1"/>
        <end position="50"/>
    </location>
</feature>
<dbReference type="EMBL" id="JAWDJR010000006">
    <property type="protein sequence ID" value="KAK9973245.1"/>
    <property type="molecule type" value="Genomic_DNA"/>
</dbReference>
<feature type="non-terminal residue" evidence="2">
    <location>
        <position position="50"/>
    </location>
</feature>
<organism evidence="2 3">
    <name type="scientific">Culter alburnus</name>
    <name type="common">Topmouth culter</name>
    <dbReference type="NCBI Taxonomy" id="194366"/>
    <lineage>
        <taxon>Eukaryota</taxon>
        <taxon>Metazoa</taxon>
        <taxon>Chordata</taxon>
        <taxon>Craniata</taxon>
        <taxon>Vertebrata</taxon>
        <taxon>Euteleostomi</taxon>
        <taxon>Actinopterygii</taxon>
        <taxon>Neopterygii</taxon>
        <taxon>Teleostei</taxon>
        <taxon>Ostariophysi</taxon>
        <taxon>Cypriniformes</taxon>
        <taxon>Xenocyprididae</taxon>
        <taxon>Xenocypridinae</taxon>
        <taxon>Culter</taxon>
    </lineage>
</organism>